<evidence type="ECO:0000313" key="2">
    <source>
        <dbReference type="EMBL" id="RKO87900.1"/>
    </source>
</evidence>
<proteinExistence type="predicted"/>
<feature type="compositionally biased region" description="Polar residues" evidence="1">
    <location>
        <begin position="258"/>
        <end position="269"/>
    </location>
</feature>
<dbReference type="AlphaFoldDB" id="A0A4P9WAL0"/>
<organism evidence="2 3">
    <name type="scientific">Blyttiomyces helicus</name>
    <dbReference type="NCBI Taxonomy" id="388810"/>
    <lineage>
        <taxon>Eukaryota</taxon>
        <taxon>Fungi</taxon>
        <taxon>Fungi incertae sedis</taxon>
        <taxon>Chytridiomycota</taxon>
        <taxon>Chytridiomycota incertae sedis</taxon>
        <taxon>Chytridiomycetes</taxon>
        <taxon>Chytridiomycetes incertae sedis</taxon>
        <taxon>Blyttiomyces</taxon>
    </lineage>
</organism>
<accession>A0A4P9WAL0</accession>
<keyword evidence="3" id="KW-1185">Reference proteome</keyword>
<evidence type="ECO:0000313" key="3">
    <source>
        <dbReference type="Proteomes" id="UP000269721"/>
    </source>
</evidence>
<sequence length="269" mass="28879">MEDREVLWESAQSFFGGGWANRYALNKAAGSSSRLSLVSVLIVLSWIADSGGCGFRRAKRHTCPGPAFYFCGWASGGGKEASTGAAALLQPKCTVIVSPLMENLSTNGLEVLRLSNFIRFHLALSLKACGGPPGNPPPRLHRSNHALSPSKWTTLGRARATRARDNQLLTLLFKTGTTSPTRGNNSAAASSLHTSRKPSASSVVDLSLWIDLRDSPDEGIRRPTPTPDQDIMMKVLLGRPLSEEGSLMRCGPMEGTRRSQSSEGTCLTP</sequence>
<feature type="region of interest" description="Disordered" evidence="1">
    <location>
        <begin position="245"/>
        <end position="269"/>
    </location>
</feature>
<reference evidence="3" key="1">
    <citation type="journal article" date="2018" name="Nat. Microbiol.">
        <title>Leveraging single-cell genomics to expand the fungal tree of life.</title>
        <authorList>
            <person name="Ahrendt S.R."/>
            <person name="Quandt C.A."/>
            <person name="Ciobanu D."/>
            <person name="Clum A."/>
            <person name="Salamov A."/>
            <person name="Andreopoulos B."/>
            <person name="Cheng J.F."/>
            <person name="Woyke T."/>
            <person name="Pelin A."/>
            <person name="Henrissat B."/>
            <person name="Reynolds N.K."/>
            <person name="Benny G.L."/>
            <person name="Smith M.E."/>
            <person name="James T.Y."/>
            <person name="Grigoriev I.V."/>
        </authorList>
    </citation>
    <scope>NUCLEOTIDE SEQUENCE [LARGE SCALE GENOMIC DNA]</scope>
</reference>
<gene>
    <name evidence="2" type="ORF">BDK51DRAFT_39017</name>
</gene>
<dbReference type="EMBL" id="KZ997081">
    <property type="protein sequence ID" value="RKO87900.1"/>
    <property type="molecule type" value="Genomic_DNA"/>
</dbReference>
<dbReference type="Proteomes" id="UP000269721">
    <property type="component" value="Unassembled WGS sequence"/>
</dbReference>
<protein>
    <submittedName>
        <fullName evidence="2">Uncharacterized protein</fullName>
    </submittedName>
</protein>
<evidence type="ECO:0000256" key="1">
    <source>
        <dbReference type="SAM" id="MobiDB-lite"/>
    </source>
</evidence>
<name>A0A4P9WAL0_9FUNG</name>
<feature type="region of interest" description="Disordered" evidence="1">
    <location>
        <begin position="175"/>
        <end position="196"/>
    </location>
</feature>